<dbReference type="EMBL" id="AUSU01008650">
    <property type="protein sequence ID" value="EPS59074.1"/>
    <property type="molecule type" value="Genomic_DNA"/>
</dbReference>
<dbReference type="InterPro" id="IPR016035">
    <property type="entry name" value="Acyl_Trfase/lysoPLipase"/>
</dbReference>
<comment type="similarity">
    <text evidence="1 7">Belongs to the patatin family.</text>
</comment>
<sequence length="355" mass="39422">MQELDGDSARIADYFDVIAGTSTGGLITAMLTAPDDNNRPLYAAKDIVPFYLTHGPQIFQQYGSGWLGSMMTRIRQLLGPKYNGKYIRRLIRDNFGRTRLHQALTNVVIPTFDITNLAPTIFSTYQINELPYMDALLSDICIGTSAAPTFFPAHHFTNAAASGGDSWDFNLIDGGVAANNPALAAIREVTNQLYKQDRSFSHYQTLDYTKFLVISLGTGSDKQEQKYTAKEAAQWSVLGWLIHGNSVPIIEVFSQASVDMVDYFLSVVFQAFHSQDNYLRIQDDALPGDNSSSDVATKKNMDDLVGIGEDLLKKSVSRFDLQTGNYEAIPKGGTNEDALKRFAKLLSDERKLRRS</sequence>
<dbReference type="Proteomes" id="UP000015453">
    <property type="component" value="Unassembled WGS sequence"/>
</dbReference>
<feature type="domain" description="PNPLA" evidence="8">
    <location>
        <begin position="1"/>
        <end position="186"/>
    </location>
</feature>
<dbReference type="OrthoDB" id="1658288at2759"/>
<dbReference type="FunFam" id="3.40.1090.10:FF:000005">
    <property type="entry name" value="Patatin"/>
    <property type="match status" value="1"/>
</dbReference>
<keyword evidence="10" id="KW-1185">Reference proteome</keyword>
<organism evidence="9 10">
    <name type="scientific">Genlisea aurea</name>
    <dbReference type="NCBI Taxonomy" id="192259"/>
    <lineage>
        <taxon>Eukaryota</taxon>
        <taxon>Viridiplantae</taxon>
        <taxon>Streptophyta</taxon>
        <taxon>Embryophyta</taxon>
        <taxon>Tracheophyta</taxon>
        <taxon>Spermatophyta</taxon>
        <taxon>Magnoliopsida</taxon>
        <taxon>eudicotyledons</taxon>
        <taxon>Gunneridae</taxon>
        <taxon>Pentapetalae</taxon>
        <taxon>asterids</taxon>
        <taxon>lamiids</taxon>
        <taxon>Lamiales</taxon>
        <taxon>Lentibulariaceae</taxon>
        <taxon>Genlisea</taxon>
    </lineage>
</organism>
<dbReference type="Gene3D" id="3.40.1090.10">
    <property type="entry name" value="Cytosolic phospholipase A2 catalytic domain"/>
    <property type="match status" value="1"/>
</dbReference>
<evidence type="ECO:0000256" key="5">
    <source>
        <dbReference type="ARBA" id="ARBA00023098"/>
    </source>
</evidence>
<dbReference type="GO" id="GO:0004620">
    <property type="term" value="F:phospholipase activity"/>
    <property type="evidence" value="ECO:0007669"/>
    <property type="project" value="TreeGrafter"/>
</dbReference>
<feature type="non-terminal residue" evidence="9">
    <location>
        <position position="355"/>
    </location>
</feature>
<dbReference type="PANTHER" id="PTHR32176:SF92">
    <property type="entry name" value="XYLOSE ISOMERASE"/>
    <property type="match status" value="1"/>
</dbReference>
<name>S8BXG7_9LAMI</name>
<keyword evidence="5 6" id="KW-0443">Lipid metabolism</keyword>
<comment type="caution">
    <text evidence="6">Lacks conserved residue(s) required for the propagation of feature annotation.</text>
</comment>
<accession>S8BXG7</accession>
<evidence type="ECO:0000256" key="1">
    <source>
        <dbReference type="ARBA" id="ARBA00010240"/>
    </source>
</evidence>
<feature type="short sequence motif" description="GXSXG" evidence="6">
    <location>
        <begin position="20"/>
        <end position="24"/>
    </location>
</feature>
<feature type="active site" description="Proton acceptor" evidence="6">
    <location>
        <position position="173"/>
    </location>
</feature>
<dbReference type="GO" id="GO:0047372">
    <property type="term" value="F:monoacylglycerol lipase activity"/>
    <property type="evidence" value="ECO:0007669"/>
    <property type="project" value="TreeGrafter"/>
</dbReference>
<evidence type="ECO:0000313" key="9">
    <source>
        <dbReference type="EMBL" id="EPS59074.1"/>
    </source>
</evidence>
<keyword evidence="4 6" id="KW-0442">Lipid degradation</keyword>
<evidence type="ECO:0000256" key="3">
    <source>
        <dbReference type="ARBA" id="ARBA00022821"/>
    </source>
</evidence>
<feature type="active site" description="Nucleophile" evidence="6">
    <location>
        <position position="22"/>
    </location>
</feature>
<feature type="short sequence motif" description="DGA/G" evidence="6">
    <location>
        <begin position="173"/>
        <end position="175"/>
    </location>
</feature>
<evidence type="ECO:0000256" key="7">
    <source>
        <dbReference type="RuleBase" id="RU361262"/>
    </source>
</evidence>
<dbReference type="GO" id="GO:0016042">
    <property type="term" value="P:lipid catabolic process"/>
    <property type="evidence" value="ECO:0007669"/>
    <property type="project" value="UniProtKB-UniRule"/>
</dbReference>
<keyword evidence="2 6" id="KW-0378">Hydrolase</keyword>
<dbReference type="GO" id="GO:0006952">
    <property type="term" value="P:defense response"/>
    <property type="evidence" value="ECO:0007669"/>
    <property type="project" value="UniProtKB-KW"/>
</dbReference>
<dbReference type="Pfam" id="PF01734">
    <property type="entry name" value="Patatin"/>
    <property type="match status" value="1"/>
</dbReference>
<evidence type="ECO:0000256" key="2">
    <source>
        <dbReference type="ARBA" id="ARBA00022801"/>
    </source>
</evidence>
<comment type="function">
    <text evidence="7">Lipolytic acyl hydrolase (LAH).</text>
</comment>
<keyword evidence="3" id="KW-0611">Plant defense</keyword>
<dbReference type="AlphaFoldDB" id="S8BXG7"/>
<dbReference type="InterPro" id="IPR002641">
    <property type="entry name" value="PNPLA_dom"/>
</dbReference>
<protein>
    <recommendedName>
        <fullName evidence="7">Patatin</fullName>
        <ecNumber evidence="7">3.1.1.-</ecNumber>
    </recommendedName>
</protein>
<evidence type="ECO:0000256" key="6">
    <source>
        <dbReference type="PROSITE-ProRule" id="PRU01161"/>
    </source>
</evidence>
<comment type="caution">
    <text evidence="9">The sequence shown here is derived from an EMBL/GenBank/DDBJ whole genome shotgun (WGS) entry which is preliminary data.</text>
</comment>
<proteinExistence type="inferred from homology"/>
<dbReference type="PANTHER" id="PTHR32176">
    <property type="entry name" value="XYLOSE ISOMERASE"/>
    <property type="match status" value="1"/>
</dbReference>
<evidence type="ECO:0000313" key="10">
    <source>
        <dbReference type="Proteomes" id="UP000015453"/>
    </source>
</evidence>
<reference evidence="9 10" key="1">
    <citation type="journal article" date="2013" name="BMC Genomics">
        <title>The miniature genome of a carnivorous plant Genlisea aurea contains a low number of genes and short non-coding sequences.</title>
        <authorList>
            <person name="Leushkin E.V."/>
            <person name="Sutormin R.A."/>
            <person name="Nabieva E.R."/>
            <person name="Penin A.A."/>
            <person name="Kondrashov A.S."/>
            <person name="Logacheva M.D."/>
        </authorList>
    </citation>
    <scope>NUCLEOTIDE SEQUENCE [LARGE SCALE GENOMIC DNA]</scope>
</reference>
<evidence type="ECO:0000259" key="8">
    <source>
        <dbReference type="PROSITE" id="PS51635"/>
    </source>
</evidence>
<dbReference type="EC" id="3.1.1.-" evidence="7"/>
<comment type="domain">
    <text evidence="7">The nitrogen atoms of the two glycine residues in the GGXR motif define the oxyanion hole, and stabilize the oxyanion that forms during the nucleophilic attack by the catalytic serine during substrate cleavage.</text>
</comment>
<dbReference type="SUPFAM" id="SSF52151">
    <property type="entry name" value="FabD/lysophospholipase-like"/>
    <property type="match status" value="1"/>
</dbReference>
<dbReference type="PROSITE" id="PS51635">
    <property type="entry name" value="PNPLA"/>
    <property type="match status" value="1"/>
</dbReference>
<evidence type="ECO:0000256" key="4">
    <source>
        <dbReference type="ARBA" id="ARBA00022963"/>
    </source>
</evidence>
<gene>
    <name evidence="9" type="ORF">M569_15736</name>
</gene>